<evidence type="ECO:0000313" key="2">
    <source>
        <dbReference type="EMBL" id="UFZ06846.1"/>
    </source>
</evidence>
<feature type="signal peptide" evidence="1">
    <location>
        <begin position="1"/>
        <end position="24"/>
    </location>
</feature>
<dbReference type="Proteomes" id="UP001431010">
    <property type="component" value="Chromosome"/>
</dbReference>
<accession>A0ABY3RHP3</accession>
<dbReference type="RefSeq" id="WP_231326302.1">
    <property type="nucleotide sequence ID" value="NZ_CP088156.1"/>
</dbReference>
<keyword evidence="3" id="KW-1185">Reference proteome</keyword>
<gene>
    <name evidence="2" type="ORF">LQG66_11315</name>
</gene>
<keyword evidence="1" id="KW-0732">Signal</keyword>
<evidence type="ECO:0000313" key="3">
    <source>
        <dbReference type="Proteomes" id="UP001431010"/>
    </source>
</evidence>
<feature type="chain" id="PRO_5047389847" description="Alkaline proteinase inhibitor/ Outer membrane lipoprotein Omp19 domain-containing protein" evidence="1">
    <location>
        <begin position="25"/>
        <end position="126"/>
    </location>
</feature>
<dbReference type="PROSITE" id="PS51257">
    <property type="entry name" value="PROKAR_LIPOPROTEIN"/>
    <property type="match status" value="1"/>
</dbReference>
<protein>
    <recommendedName>
        <fullName evidence="4">Alkaline proteinase inhibitor/ Outer membrane lipoprotein Omp19 domain-containing protein</fullName>
    </recommendedName>
</protein>
<proteinExistence type="predicted"/>
<evidence type="ECO:0000256" key="1">
    <source>
        <dbReference type="SAM" id="SignalP"/>
    </source>
</evidence>
<reference evidence="2" key="1">
    <citation type="journal article" date="2024" name="Antonie Van Leeuwenhoek">
        <title>Bradyrhizobium ontarionense sp. nov., a novel bacterial symbiont isolated from Aeschynomene indica (Indian jointvetch), harbours photosynthesis, nitrogen fixation and nitrous oxide (N2O) reductase genes.</title>
        <authorList>
            <person name="Bromfield E.S.P."/>
            <person name="Cloutier S."/>
        </authorList>
    </citation>
    <scope>NUCLEOTIDE SEQUENCE</scope>
    <source>
        <strain evidence="2">A19</strain>
    </source>
</reference>
<name>A0ABY3RHP3_9BRAD</name>
<evidence type="ECO:0008006" key="4">
    <source>
        <dbReference type="Google" id="ProtNLM"/>
    </source>
</evidence>
<sequence length="126" mass="13950">MIEMKHVPLVVGLLAACVVGSASAEPLTNLTGTYRCIQMCRDGMIGAPAFVTQNGDSVNLTTETGESLRAWPDWNAPDSRLWIDARDESVVYSPDGMRIQFDDGRVWQRDLPPPVFVRRAPVVYGR</sequence>
<dbReference type="EMBL" id="CP088156">
    <property type="protein sequence ID" value="UFZ06846.1"/>
    <property type="molecule type" value="Genomic_DNA"/>
</dbReference>
<organism evidence="2 3">
    <name type="scientific">Bradyrhizobium ontarionense</name>
    <dbReference type="NCBI Taxonomy" id="2898149"/>
    <lineage>
        <taxon>Bacteria</taxon>
        <taxon>Pseudomonadati</taxon>
        <taxon>Pseudomonadota</taxon>
        <taxon>Alphaproteobacteria</taxon>
        <taxon>Hyphomicrobiales</taxon>
        <taxon>Nitrobacteraceae</taxon>
        <taxon>Bradyrhizobium</taxon>
    </lineage>
</organism>